<evidence type="ECO:0000259" key="15">
    <source>
        <dbReference type="PROSITE" id="PS51198"/>
    </source>
</evidence>
<feature type="domain" description="UvrD-like helicase ATP-binding" evidence="15">
    <location>
        <begin position="8"/>
        <end position="286"/>
    </location>
</feature>
<evidence type="ECO:0000256" key="1">
    <source>
        <dbReference type="ARBA" id="ARBA00009922"/>
    </source>
</evidence>
<dbReference type="EC" id="5.6.2.4" evidence="11"/>
<dbReference type="InterPro" id="IPR014016">
    <property type="entry name" value="UvrD-like_ATP-bd"/>
</dbReference>
<dbReference type="GO" id="GO:0016887">
    <property type="term" value="F:ATP hydrolysis activity"/>
    <property type="evidence" value="ECO:0007669"/>
    <property type="project" value="RHEA"/>
</dbReference>
<keyword evidence="8" id="KW-0234">DNA repair</keyword>
<dbReference type="SUPFAM" id="SSF52540">
    <property type="entry name" value="P-loop containing nucleoside triphosphate hydrolases"/>
    <property type="match status" value="1"/>
</dbReference>
<dbReference type="PANTHER" id="PTHR11070">
    <property type="entry name" value="UVRD / RECB / PCRA DNA HELICASE FAMILY MEMBER"/>
    <property type="match status" value="1"/>
</dbReference>
<dbReference type="Pfam" id="PF13361">
    <property type="entry name" value="UvrD_C"/>
    <property type="match status" value="1"/>
</dbReference>
<keyword evidence="6 14" id="KW-0067">ATP-binding</keyword>
<dbReference type="Gene3D" id="3.40.50.300">
    <property type="entry name" value="P-loop containing nucleotide triphosphate hydrolases"/>
    <property type="match status" value="2"/>
</dbReference>
<feature type="binding site" evidence="14">
    <location>
        <begin position="29"/>
        <end position="36"/>
    </location>
    <ligand>
        <name>ATP</name>
        <dbReference type="ChEBI" id="CHEBI:30616"/>
    </ligand>
</feature>
<keyword evidence="4 14" id="KW-0378">Hydrolase</keyword>
<dbReference type="Gene3D" id="1.10.10.160">
    <property type="match status" value="1"/>
</dbReference>
<evidence type="ECO:0000256" key="13">
    <source>
        <dbReference type="ARBA" id="ARBA00048988"/>
    </source>
</evidence>
<keyword evidence="2 14" id="KW-0547">Nucleotide-binding</keyword>
<keyword evidence="5 14" id="KW-0347">Helicase</keyword>
<evidence type="ECO:0000256" key="14">
    <source>
        <dbReference type="PROSITE-ProRule" id="PRU00560"/>
    </source>
</evidence>
<accession>A0A1D8K4Y1</accession>
<comment type="catalytic activity">
    <reaction evidence="13">
        <text>ATP + H2O = ADP + phosphate + H(+)</text>
        <dbReference type="Rhea" id="RHEA:13065"/>
        <dbReference type="ChEBI" id="CHEBI:15377"/>
        <dbReference type="ChEBI" id="CHEBI:15378"/>
        <dbReference type="ChEBI" id="CHEBI:30616"/>
        <dbReference type="ChEBI" id="CHEBI:43474"/>
        <dbReference type="ChEBI" id="CHEBI:456216"/>
        <dbReference type="EC" id="5.6.2.4"/>
    </reaction>
</comment>
<comment type="similarity">
    <text evidence="1">Belongs to the helicase family. UvrD subfamily.</text>
</comment>
<dbReference type="GO" id="GO:0033202">
    <property type="term" value="C:DNA helicase complex"/>
    <property type="evidence" value="ECO:0007669"/>
    <property type="project" value="TreeGrafter"/>
</dbReference>
<dbReference type="PROSITE" id="PS51217">
    <property type="entry name" value="UVRD_HELICASE_CTER"/>
    <property type="match status" value="1"/>
</dbReference>
<evidence type="ECO:0000256" key="2">
    <source>
        <dbReference type="ARBA" id="ARBA00022741"/>
    </source>
</evidence>
<feature type="domain" description="UvrD-like helicase C-terminal" evidence="16">
    <location>
        <begin position="287"/>
        <end position="565"/>
    </location>
</feature>
<dbReference type="InterPro" id="IPR014017">
    <property type="entry name" value="DNA_helicase_UvrD-like_C"/>
</dbReference>
<dbReference type="InterPro" id="IPR000212">
    <property type="entry name" value="DNA_helicase_UvrD/REP"/>
</dbReference>
<dbReference type="CDD" id="cd18807">
    <property type="entry name" value="SF1_C_UvrD"/>
    <property type="match status" value="1"/>
</dbReference>
<comment type="catalytic activity">
    <reaction evidence="10">
        <text>Couples ATP hydrolysis with the unwinding of duplex DNA by translocating in the 3'-5' direction.</text>
        <dbReference type="EC" id="5.6.2.4"/>
    </reaction>
</comment>
<keyword evidence="3" id="KW-0227">DNA damage</keyword>
<dbReference type="Proteomes" id="UP000095342">
    <property type="component" value="Chromosome"/>
</dbReference>
<dbReference type="Gene3D" id="1.10.486.10">
    <property type="entry name" value="PCRA, domain 4"/>
    <property type="match status" value="1"/>
</dbReference>
<evidence type="ECO:0000256" key="9">
    <source>
        <dbReference type="ARBA" id="ARBA00023235"/>
    </source>
</evidence>
<dbReference type="FunFam" id="1.10.10.160:FF:000001">
    <property type="entry name" value="ATP-dependent DNA helicase"/>
    <property type="match status" value="1"/>
</dbReference>
<evidence type="ECO:0000256" key="8">
    <source>
        <dbReference type="ARBA" id="ARBA00023204"/>
    </source>
</evidence>
<dbReference type="FunFam" id="3.40.50.300:FF:001201">
    <property type="entry name" value="ATP-dependent DNA helicase UvrD2"/>
    <property type="match status" value="1"/>
</dbReference>
<dbReference type="Pfam" id="PF21196">
    <property type="entry name" value="PcrA_UvrD_tudor"/>
    <property type="match status" value="1"/>
</dbReference>
<dbReference type="GO" id="GO:0000725">
    <property type="term" value="P:recombinational repair"/>
    <property type="evidence" value="ECO:0007669"/>
    <property type="project" value="TreeGrafter"/>
</dbReference>
<dbReference type="InterPro" id="IPR027417">
    <property type="entry name" value="P-loop_NTPase"/>
</dbReference>
<gene>
    <name evidence="17" type="ORF">BJI67_02030</name>
</gene>
<name>A0A1D8K4Y1_9GAMM</name>
<keyword evidence="18" id="KW-1185">Reference proteome</keyword>
<evidence type="ECO:0000256" key="4">
    <source>
        <dbReference type="ARBA" id="ARBA00022801"/>
    </source>
</evidence>
<dbReference type="EMBL" id="CP017448">
    <property type="protein sequence ID" value="AOV16012.1"/>
    <property type="molecule type" value="Genomic_DNA"/>
</dbReference>
<dbReference type="GO" id="GO:0003677">
    <property type="term" value="F:DNA binding"/>
    <property type="evidence" value="ECO:0007669"/>
    <property type="project" value="UniProtKB-KW"/>
</dbReference>
<dbReference type="AlphaFoldDB" id="A0A1D8K4Y1"/>
<evidence type="ECO:0000313" key="18">
    <source>
        <dbReference type="Proteomes" id="UP000095342"/>
    </source>
</evidence>
<evidence type="ECO:0000256" key="6">
    <source>
        <dbReference type="ARBA" id="ARBA00022840"/>
    </source>
</evidence>
<evidence type="ECO:0000259" key="16">
    <source>
        <dbReference type="PROSITE" id="PS51217"/>
    </source>
</evidence>
<evidence type="ECO:0000256" key="3">
    <source>
        <dbReference type="ARBA" id="ARBA00022763"/>
    </source>
</evidence>
<dbReference type="GO" id="GO:0005524">
    <property type="term" value="F:ATP binding"/>
    <property type="evidence" value="ECO:0007669"/>
    <property type="project" value="UniProtKB-UniRule"/>
</dbReference>
<dbReference type="NCBIfam" id="NF008743">
    <property type="entry name" value="PRK11773.1"/>
    <property type="match status" value="1"/>
</dbReference>
<evidence type="ECO:0000256" key="7">
    <source>
        <dbReference type="ARBA" id="ARBA00023125"/>
    </source>
</evidence>
<keyword evidence="7" id="KW-0238">DNA-binding</keyword>
<dbReference type="GO" id="GO:0005829">
    <property type="term" value="C:cytosol"/>
    <property type="evidence" value="ECO:0007669"/>
    <property type="project" value="TreeGrafter"/>
</dbReference>
<dbReference type="PROSITE" id="PS51198">
    <property type="entry name" value="UVRD_HELICASE_ATP_BIND"/>
    <property type="match status" value="1"/>
</dbReference>
<evidence type="ECO:0000313" key="17">
    <source>
        <dbReference type="EMBL" id="AOV16012.1"/>
    </source>
</evidence>
<evidence type="ECO:0000256" key="12">
    <source>
        <dbReference type="ARBA" id="ARBA00034923"/>
    </source>
</evidence>
<dbReference type="FunFam" id="1.10.486.10:FF:000003">
    <property type="entry name" value="ATP-dependent DNA helicase"/>
    <property type="match status" value="1"/>
</dbReference>
<dbReference type="RefSeq" id="WP_070071610.1">
    <property type="nucleotide sequence ID" value="NZ_CP017448.1"/>
</dbReference>
<evidence type="ECO:0000256" key="10">
    <source>
        <dbReference type="ARBA" id="ARBA00034617"/>
    </source>
</evidence>
<dbReference type="Pfam" id="PF00580">
    <property type="entry name" value="UvrD-helicase"/>
    <property type="match status" value="1"/>
</dbReference>
<evidence type="ECO:0000256" key="11">
    <source>
        <dbReference type="ARBA" id="ARBA00034808"/>
    </source>
</evidence>
<dbReference type="PANTHER" id="PTHR11070:SF2">
    <property type="entry name" value="ATP-DEPENDENT DNA HELICASE SRS2"/>
    <property type="match status" value="1"/>
</dbReference>
<evidence type="ECO:0000256" key="5">
    <source>
        <dbReference type="ARBA" id="ARBA00022806"/>
    </source>
</evidence>
<protein>
    <recommendedName>
        <fullName evidence="11">DNA 3'-5' helicase</fullName>
        <ecNumber evidence="11">5.6.2.4</ecNumber>
    </recommendedName>
    <alternativeName>
        <fullName evidence="12">DNA 3'-5' helicase II</fullName>
    </alternativeName>
</protein>
<dbReference type="CDD" id="cd17932">
    <property type="entry name" value="DEXQc_UvrD"/>
    <property type="match status" value="1"/>
</dbReference>
<dbReference type="InterPro" id="IPR013986">
    <property type="entry name" value="DExx_box_DNA_helicase_dom_sf"/>
</dbReference>
<dbReference type="KEGG" id="aaeo:BJI67_02030"/>
<proteinExistence type="inferred from homology"/>
<dbReference type="GO" id="GO:0043138">
    <property type="term" value="F:3'-5' DNA helicase activity"/>
    <property type="evidence" value="ECO:0007669"/>
    <property type="project" value="UniProtKB-EC"/>
</dbReference>
<keyword evidence="9" id="KW-0413">Isomerase</keyword>
<dbReference type="GO" id="GO:0009314">
    <property type="term" value="P:response to radiation"/>
    <property type="evidence" value="ECO:0007669"/>
    <property type="project" value="UniProtKB-ARBA"/>
</dbReference>
<reference evidence="17 18" key="1">
    <citation type="submission" date="2016-09" db="EMBL/GenBank/DDBJ databases">
        <title>Acidihalobacter prosperus V6 (DSM14174).</title>
        <authorList>
            <person name="Khaleque H.N."/>
            <person name="Ramsay J.P."/>
            <person name="Murphy R.J.T."/>
            <person name="Kaksonen A.H."/>
            <person name="Boxall N.J."/>
            <person name="Watkin E.L.J."/>
        </authorList>
    </citation>
    <scope>NUCLEOTIDE SEQUENCE [LARGE SCALE GENOMIC DNA]</scope>
    <source>
        <strain evidence="17 18">V6</strain>
    </source>
</reference>
<sequence>MDVTDLLSGLNDAQREAVTAPPGPVLVLAGAGSGKTRVLTHRIAWLIRVEGLSPYSLLAVTFTNKAAQEMRGRIETLMGMPAGGLWIGTFHGLAHRLLRAHWRESRLPQGFQILDNEDQLRLVKRVLRGLNLDEAHWPPKQAQWFINGRKDEGLRPQHLDDTGDPTQAQFVRIYSAYEAACQQAGVVDFAELLLRALELIRDNDTLQQHYRQRFRHLLVDEFQDTNELQYAWLRLLAGPKTPVFAVGDDDQSIYGWRGARIEHIQQFAHDFPGTQTVRLEQNYRSTQTILDAANAVIAHNRGRLGKELWAQGSRGEPVSFYLAYNDLDEARYVAEQIEDWTVQGGRRDEVAVLYRSNAQSRVLEEALIARGLPYRVYGGLRFFERAEIKDALAYLRLLANRNDDTSFERVINQPTRGVGERSLQAVRERARERGCALWPAARELVEDGSLAARAAKAVGAFLALIEGLAAACEGLPLYEQVERVVAGSGLRAHFEQDRSERAEARVENLDELVNAARGFIPDPEQHAEMDPLTAFLSHAALEAGEGQGDAWEDCVQLMTLHSAKGLEFPLVFLAGMEEGLFPHRMSIEEPGRLEEERRLCYVGITRARTRLVLTAAETRRLHGQQTYNLPSRFIGEIPAELVEDVRPRVRLHASSATPPRAPARGVRESAGGLAVGQRVRHAKFGEGVVLDCEGEGPQARVEVNFSGHGSKWLVLSYAKLEPVT</sequence>
<organism evidence="17 18">
    <name type="scientific">Acidihalobacter aeolianus</name>
    <dbReference type="NCBI Taxonomy" id="2792603"/>
    <lineage>
        <taxon>Bacteria</taxon>
        <taxon>Pseudomonadati</taxon>
        <taxon>Pseudomonadota</taxon>
        <taxon>Gammaproteobacteria</taxon>
        <taxon>Chromatiales</taxon>
        <taxon>Ectothiorhodospiraceae</taxon>
        <taxon>Acidihalobacter</taxon>
    </lineage>
</organism>